<name>A0A849A8X8_9ACTN</name>
<evidence type="ECO:0000313" key="3">
    <source>
        <dbReference type="Proteomes" id="UP000562984"/>
    </source>
</evidence>
<dbReference type="InterPro" id="IPR011335">
    <property type="entry name" value="Restrct_endonuc-II-like"/>
</dbReference>
<dbReference type="InterPro" id="IPR049468">
    <property type="entry name" value="Restrct_endonuc-II-like_dom"/>
</dbReference>
<dbReference type="RefSeq" id="WP_171199203.1">
    <property type="nucleotide sequence ID" value="NZ_JABEND010000003.1"/>
</dbReference>
<accession>A0A849A8X8</accession>
<organism evidence="2 3">
    <name type="scientific">Nakamurella aerolata</name>
    <dbReference type="NCBI Taxonomy" id="1656892"/>
    <lineage>
        <taxon>Bacteria</taxon>
        <taxon>Bacillati</taxon>
        <taxon>Actinomycetota</taxon>
        <taxon>Actinomycetes</taxon>
        <taxon>Nakamurellales</taxon>
        <taxon>Nakamurellaceae</taxon>
        <taxon>Nakamurella</taxon>
    </lineage>
</organism>
<keyword evidence="3" id="KW-1185">Reference proteome</keyword>
<proteinExistence type="predicted"/>
<feature type="domain" description="Restriction endonuclease type II-like" evidence="1">
    <location>
        <begin position="198"/>
        <end position="268"/>
    </location>
</feature>
<protein>
    <submittedName>
        <fullName evidence="2">DUF559 domain-containing protein</fullName>
    </submittedName>
</protein>
<evidence type="ECO:0000259" key="1">
    <source>
        <dbReference type="Pfam" id="PF18741"/>
    </source>
</evidence>
<gene>
    <name evidence="2" type="ORF">HKD39_07360</name>
</gene>
<dbReference type="Pfam" id="PF18741">
    <property type="entry name" value="MTES_1575"/>
    <property type="match status" value="1"/>
</dbReference>
<comment type="caution">
    <text evidence="2">The sequence shown here is derived from an EMBL/GenBank/DDBJ whole genome shotgun (WGS) entry which is preliminary data.</text>
</comment>
<sequence length="283" mass="31140">MIAVRKQPTLAPAAQRAARSGELVRVLPGIYVPAAAAGDLTTLAAAVCRYRVDATVLGAAAAALSYWSSYPARGLTVAGLGAASTPLLSGTERRIDRDWRYWNGFAWLSHPALTALDLVDEVGGDGIDMVLRTRAASLADLNAALRAHPNRPGNNSRRRLLLDSRAEPWSAAERRTHVLFRRARITGWTANHPVLTPIGLFYLDLAFRRERVAVEIDGRSTHDTPAAFQHDRTRQNALVLAGWLILRFTWQDIIERPDEVIAQVRAALAQRRTGQQPPKPGRR</sequence>
<reference evidence="2 3" key="1">
    <citation type="submission" date="2020-05" db="EMBL/GenBank/DDBJ databases">
        <title>Nakamurella sp. DB0629 isolated from air conditioner.</title>
        <authorList>
            <person name="Kim D.H."/>
            <person name="Kim D.-U."/>
        </authorList>
    </citation>
    <scope>NUCLEOTIDE SEQUENCE [LARGE SCALE GENOMIC DNA]</scope>
    <source>
        <strain evidence="2 3">DB0629</strain>
    </source>
</reference>
<dbReference type="Proteomes" id="UP000562984">
    <property type="component" value="Unassembled WGS sequence"/>
</dbReference>
<dbReference type="EMBL" id="JABEND010000003">
    <property type="protein sequence ID" value="NNG35531.1"/>
    <property type="molecule type" value="Genomic_DNA"/>
</dbReference>
<evidence type="ECO:0000313" key="2">
    <source>
        <dbReference type="EMBL" id="NNG35531.1"/>
    </source>
</evidence>
<dbReference type="AlphaFoldDB" id="A0A849A8X8"/>
<dbReference type="Gene3D" id="3.40.960.10">
    <property type="entry name" value="VSR Endonuclease"/>
    <property type="match status" value="1"/>
</dbReference>
<dbReference type="SUPFAM" id="SSF52980">
    <property type="entry name" value="Restriction endonuclease-like"/>
    <property type="match status" value="1"/>
</dbReference>